<comment type="caution">
    <text evidence="1">The sequence shown here is derived from an EMBL/GenBank/DDBJ whole genome shotgun (WGS) entry which is preliminary data.</text>
</comment>
<protein>
    <submittedName>
        <fullName evidence="1">Uncharacterized protein</fullName>
    </submittedName>
</protein>
<dbReference type="EMBL" id="LAVV01001687">
    <property type="protein sequence ID" value="KNZ63391.1"/>
    <property type="molecule type" value="Genomic_DNA"/>
</dbReference>
<reference evidence="1 2" key="1">
    <citation type="submission" date="2015-08" db="EMBL/GenBank/DDBJ databases">
        <title>Next Generation Sequencing and Analysis of the Genome of Puccinia sorghi L Schw, the Causal Agent of Maize Common Rust.</title>
        <authorList>
            <person name="Rochi L."/>
            <person name="Burguener G."/>
            <person name="Darino M."/>
            <person name="Turjanski A."/>
            <person name="Kreff E."/>
            <person name="Dieguez M.J."/>
            <person name="Sacco F."/>
        </authorList>
    </citation>
    <scope>NUCLEOTIDE SEQUENCE [LARGE SCALE GENOMIC DNA]</scope>
    <source>
        <strain evidence="1 2">RO10H11247</strain>
    </source>
</reference>
<keyword evidence="2" id="KW-1185">Reference proteome</keyword>
<dbReference type="AlphaFoldDB" id="A0A0L6VRR4"/>
<dbReference type="STRING" id="27349.A0A0L6VRR4"/>
<dbReference type="Proteomes" id="UP000037035">
    <property type="component" value="Unassembled WGS sequence"/>
</dbReference>
<dbReference type="VEuPathDB" id="FungiDB:VP01_11519g1"/>
<name>A0A0L6VRR4_9BASI</name>
<feature type="non-terminal residue" evidence="1">
    <location>
        <position position="1"/>
    </location>
</feature>
<evidence type="ECO:0000313" key="2">
    <source>
        <dbReference type="Proteomes" id="UP000037035"/>
    </source>
</evidence>
<proteinExistence type="predicted"/>
<organism evidence="1 2">
    <name type="scientific">Puccinia sorghi</name>
    <dbReference type="NCBI Taxonomy" id="27349"/>
    <lineage>
        <taxon>Eukaryota</taxon>
        <taxon>Fungi</taxon>
        <taxon>Dikarya</taxon>
        <taxon>Basidiomycota</taxon>
        <taxon>Pucciniomycotina</taxon>
        <taxon>Pucciniomycetes</taxon>
        <taxon>Pucciniales</taxon>
        <taxon>Pucciniaceae</taxon>
        <taxon>Puccinia</taxon>
    </lineage>
</organism>
<evidence type="ECO:0000313" key="1">
    <source>
        <dbReference type="EMBL" id="KNZ63391.1"/>
    </source>
</evidence>
<sequence>SGLPVGGDNKLEFSAFRLLLSQQYLSLLALDVPFPPTAYTICRAIAIVGRPGLNKLSHNRDSSPSVEPCGSHALVVFPPDDATSQQPVHALVVGPDSASCREDEQAVDPRRLLEPVLGHLISSASLKTLQDLLCCSAFYTQP</sequence>
<accession>A0A0L6VRR4</accession>
<feature type="non-terminal residue" evidence="1">
    <location>
        <position position="142"/>
    </location>
</feature>
<gene>
    <name evidence="1" type="ORF">VP01_11519g1</name>
</gene>